<reference evidence="5" key="1">
    <citation type="submission" date="2016-12" db="EMBL/GenBank/DDBJ databases">
        <authorList>
            <person name="Varghese N."/>
            <person name="Submissions S."/>
        </authorList>
    </citation>
    <scope>NUCLEOTIDE SEQUENCE [LARGE SCALE GENOMIC DNA]</scope>
    <source>
        <strain evidence="5">DSM 11032</strain>
    </source>
</reference>
<evidence type="ECO:0000256" key="1">
    <source>
        <dbReference type="ARBA" id="ARBA00022729"/>
    </source>
</evidence>
<organism evidence="4 5">
    <name type="scientific">Erythrobacter sanguineus</name>
    <dbReference type="NCBI Taxonomy" id="198312"/>
    <lineage>
        <taxon>Bacteria</taxon>
        <taxon>Pseudomonadati</taxon>
        <taxon>Pseudomonadota</taxon>
        <taxon>Alphaproteobacteria</taxon>
        <taxon>Sphingomonadales</taxon>
        <taxon>Erythrobacteraceae</taxon>
        <taxon>Erythrobacter/Porphyrobacter group</taxon>
        <taxon>Erythrobacter</taxon>
    </lineage>
</organism>
<feature type="chain" id="PRO_5013020402" description="Outer membrane protein beta-barrel domain-containing protein" evidence="2">
    <location>
        <begin position="28"/>
        <end position="178"/>
    </location>
</feature>
<protein>
    <recommendedName>
        <fullName evidence="3">Outer membrane protein beta-barrel domain-containing protein</fullName>
    </recommendedName>
</protein>
<dbReference type="RefSeq" id="WP_072672906.1">
    <property type="nucleotide sequence ID" value="NZ_FRDF01000002.1"/>
</dbReference>
<name>A0A1M7RSM1_9SPHN</name>
<evidence type="ECO:0000259" key="3">
    <source>
        <dbReference type="Pfam" id="PF13505"/>
    </source>
</evidence>
<proteinExistence type="predicted"/>
<accession>A0A1M7RSM1</accession>
<dbReference type="OrthoDB" id="7594964at2"/>
<evidence type="ECO:0000256" key="2">
    <source>
        <dbReference type="SAM" id="SignalP"/>
    </source>
</evidence>
<evidence type="ECO:0000313" key="5">
    <source>
        <dbReference type="Proteomes" id="UP000184391"/>
    </source>
</evidence>
<dbReference type="InterPro" id="IPR027385">
    <property type="entry name" value="Beta-barrel_OMP"/>
</dbReference>
<dbReference type="Pfam" id="PF13505">
    <property type="entry name" value="OMP_b-brl"/>
    <property type="match status" value="1"/>
</dbReference>
<evidence type="ECO:0000313" key="4">
    <source>
        <dbReference type="EMBL" id="SHN49224.1"/>
    </source>
</evidence>
<sequence length="178" mass="18065">MRKIAITTPAVIGAAIAMIALPAAAHAQSNDGPEVYVGASAGIHDLGLGLPDDNGGIYGIVAGVDVPVGQTFFVGAEGNFHIGDGAIDNEYGIAARAGVRVGESGKIFVRGGYQKVDLDLGNLLGVNPLVGFDSSDGDYLVGAGVEFGLGESPVRFRAGIDTIAFDTTRATVGLLFAF</sequence>
<dbReference type="EMBL" id="FRDF01000002">
    <property type="protein sequence ID" value="SHN49224.1"/>
    <property type="molecule type" value="Genomic_DNA"/>
</dbReference>
<feature type="signal peptide" evidence="2">
    <location>
        <begin position="1"/>
        <end position="27"/>
    </location>
</feature>
<dbReference type="STRING" id="198312.SAMN02745193_00299"/>
<feature type="domain" description="Outer membrane protein beta-barrel" evidence="3">
    <location>
        <begin position="14"/>
        <end position="165"/>
    </location>
</feature>
<gene>
    <name evidence="4" type="ORF">SAMN02745193_00299</name>
</gene>
<dbReference type="InterPro" id="IPR011250">
    <property type="entry name" value="OMP/PagP_B-barrel"/>
</dbReference>
<dbReference type="SUPFAM" id="SSF56925">
    <property type="entry name" value="OMPA-like"/>
    <property type="match status" value="1"/>
</dbReference>
<keyword evidence="1 2" id="KW-0732">Signal</keyword>
<dbReference type="AlphaFoldDB" id="A0A1M7RSM1"/>
<keyword evidence="5" id="KW-1185">Reference proteome</keyword>
<dbReference type="Proteomes" id="UP000184391">
    <property type="component" value="Unassembled WGS sequence"/>
</dbReference>